<comment type="caution">
    <text evidence="5">The sequence shown here is derived from an EMBL/GenBank/DDBJ whole genome shotgun (WGS) entry which is preliminary data.</text>
</comment>
<gene>
    <name evidence="5" type="ORF">BDZ94DRAFT_1256266</name>
</gene>
<dbReference type="AlphaFoldDB" id="A0A9P6CFP5"/>
<protein>
    <recommendedName>
        <fullName evidence="4">Yeast cell wall synthesis Kre9/Knh1-like N-terminal domain-containing protein</fullName>
    </recommendedName>
</protein>
<proteinExistence type="predicted"/>
<evidence type="ECO:0000313" key="6">
    <source>
        <dbReference type="Proteomes" id="UP000807353"/>
    </source>
</evidence>
<evidence type="ECO:0000313" key="5">
    <source>
        <dbReference type="EMBL" id="KAF9464361.1"/>
    </source>
</evidence>
<evidence type="ECO:0000256" key="2">
    <source>
        <dbReference type="SAM" id="MobiDB-lite"/>
    </source>
</evidence>
<reference evidence="5" key="1">
    <citation type="submission" date="2020-11" db="EMBL/GenBank/DDBJ databases">
        <authorList>
            <consortium name="DOE Joint Genome Institute"/>
            <person name="Ahrendt S."/>
            <person name="Riley R."/>
            <person name="Andreopoulos W."/>
            <person name="Labutti K."/>
            <person name="Pangilinan J."/>
            <person name="Ruiz-Duenas F.J."/>
            <person name="Barrasa J.M."/>
            <person name="Sanchez-Garcia M."/>
            <person name="Camarero S."/>
            <person name="Miyauchi S."/>
            <person name="Serrano A."/>
            <person name="Linde D."/>
            <person name="Babiker R."/>
            <person name="Drula E."/>
            <person name="Ayuso-Fernandez I."/>
            <person name="Pacheco R."/>
            <person name="Padilla G."/>
            <person name="Ferreira P."/>
            <person name="Barriuso J."/>
            <person name="Kellner H."/>
            <person name="Castanera R."/>
            <person name="Alfaro M."/>
            <person name="Ramirez L."/>
            <person name="Pisabarro A.G."/>
            <person name="Kuo A."/>
            <person name="Tritt A."/>
            <person name="Lipzen A."/>
            <person name="He G."/>
            <person name="Yan M."/>
            <person name="Ng V."/>
            <person name="Cullen D."/>
            <person name="Martin F."/>
            <person name="Rosso M.-N."/>
            <person name="Henrissat B."/>
            <person name="Hibbett D."/>
            <person name="Martinez A.T."/>
            <person name="Grigoriev I.V."/>
        </authorList>
    </citation>
    <scope>NUCLEOTIDE SEQUENCE</scope>
    <source>
        <strain evidence="5">CBS 247.69</strain>
    </source>
</reference>
<evidence type="ECO:0000256" key="3">
    <source>
        <dbReference type="SAM" id="SignalP"/>
    </source>
</evidence>
<feature type="region of interest" description="Disordered" evidence="2">
    <location>
        <begin position="113"/>
        <end position="167"/>
    </location>
</feature>
<dbReference type="PANTHER" id="PTHR35185:SF1">
    <property type="entry name" value="UPF0619 GPI-ANCHORED MEMBRANE PROTEIN C1322.10"/>
    <property type="match status" value="1"/>
</dbReference>
<dbReference type="InterPro" id="IPR052479">
    <property type="entry name" value="GPI-anchor_Adhesion_Reg"/>
</dbReference>
<feature type="signal peptide" evidence="3">
    <location>
        <begin position="1"/>
        <end position="17"/>
    </location>
</feature>
<dbReference type="PANTHER" id="PTHR35185">
    <property type="entry name" value="SERINE/THREONINE-RICH PROTEIN ADG2-RELATED"/>
    <property type="match status" value="1"/>
</dbReference>
<organism evidence="5 6">
    <name type="scientific">Collybia nuda</name>
    <dbReference type="NCBI Taxonomy" id="64659"/>
    <lineage>
        <taxon>Eukaryota</taxon>
        <taxon>Fungi</taxon>
        <taxon>Dikarya</taxon>
        <taxon>Basidiomycota</taxon>
        <taxon>Agaricomycotina</taxon>
        <taxon>Agaricomycetes</taxon>
        <taxon>Agaricomycetidae</taxon>
        <taxon>Agaricales</taxon>
        <taxon>Tricholomatineae</taxon>
        <taxon>Clitocybaceae</taxon>
        <taxon>Collybia</taxon>
    </lineage>
</organism>
<dbReference type="Pfam" id="PF10342">
    <property type="entry name" value="Kre9_KNH"/>
    <property type="match status" value="1"/>
</dbReference>
<keyword evidence="1 3" id="KW-0732">Signal</keyword>
<feature type="domain" description="Yeast cell wall synthesis Kre9/Knh1-like N-terminal" evidence="4">
    <location>
        <begin position="23"/>
        <end position="117"/>
    </location>
</feature>
<name>A0A9P6CFP5_9AGAR</name>
<dbReference type="InterPro" id="IPR018466">
    <property type="entry name" value="Kre9/Knh1-like_N"/>
</dbReference>
<keyword evidence="6" id="KW-1185">Reference proteome</keyword>
<evidence type="ECO:0000259" key="4">
    <source>
        <dbReference type="Pfam" id="PF10342"/>
    </source>
</evidence>
<sequence>MRNACVVFLSFAVSALAYQVTAPSASKGWTDTGAQTLTWQRVDTDRLNFTVVLTNEDRSVMPINDQVLAAQVDGTLLTTVLNPPSAGWPVGQHFRVNLVKSPEELDTILAQSNEFDILPPKEETTSKTGTTLRPSTTPTTPATQTTVPSGNGNTGGDSADGSTNPPGINSASVPTIAHSGILSVFALLGFFLA</sequence>
<dbReference type="OrthoDB" id="5316007at2759"/>
<dbReference type="EMBL" id="MU150254">
    <property type="protein sequence ID" value="KAF9464361.1"/>
    <property type="molecule type" value="Genomic_DNA"/>
</dbReference>
<feature type="chain" id="PRO_5040403586" description="Yeast cell wall synthesis Kre9/Knh1-like N-terminal domain-containing protein" evidence="3">
    <location>
        <begin position="18"/>
        <end position="193"/>
    </location>
</feature>
<feature type="compositionally biased region" description="Low complexity" evidence="2">
    <location>
        <begin position="126"/>
        <end position="149"/>
    </location>
</feature>
<accession>A0A9P6CFP5</accession>
<evidence type="ECO:0000256" key="1">
    <source>
        <dbReference type="ARBA" id="ARBA00022729"/>
    </source>
</evidence>
<dbReference type="Proteomes" id="UP000807353">
    <property type="component" value="Unassembled WGS sequence"/>
</dbReference>